<dbReference type="Proteomes" id="UP000499080">
    <property type="component" value="Unassembled WGS sequence"/>
</dbReference>
<protein>
    <submittedName>
        <fullName evidence="1">Uncharacterized protein</fullName>
    </submittedName>
</protein>
<evidence type="ECO:0000313" key="2">
    <source>
        <dbReference type="Proteomes" id="UP000499080"/>
    </source>
</evidence>
<dbReference type="EMBL" id="BGPR01000035">
    <property type="protein sequence ID" value="GBL84080.1"/>
    <property type="molecule type" value="Genomic_DNA"/>
</dbReference>
<comment type="caution">
    <text evidence="1">The sequence shown here is derived from an EMBL/GenBank/DDBJ whole genome shotgun (WGS) entry which is preliminary data.</text>
</comment>
<proteinExistence type="predicted"/>
<accession>A0A4Y2AW40</accession>
<name>A0A4Y2AW40_ARAVE</name>
<keyword evidence="2" id="KW-1185">Reference proteome</keyword>
<evidence type="ECO:0000313" key="1">
    <source>
        <dbReference type="EMBL" id="GBL84080.1"/>
    </source>
</evidence>
<sequence length="134" mass="15565">MTKERKARWLARQSQESLDRIRAVDADAYRRRTEAETPAQSQARRERDAAAHIVAASKDKLPVKLKLGVKLYTKTSEVQGKLLNNEKYFTRNVVYQEVFRIKKYVIKKIFPVIKQVYFICFQSVLNISLASTSI</sequence>
<reference evidence="1 2" key="1">
    <citation type="journal article" date="2019" name="Sci. Rep.">
        <title>Orb-weaving spider Araneus ventricosus genome elucidates the spidroin gene catalogue.</title>
        <authorList>
            <person name="Kono N."/>
            <person name="Nakamura H."/>
            <person name="Ohtoshi R."/>
            <person name="Moran D.A.P."/>
            <person name="Shinohara A."/>
            <person name="Yoshida Y."/>
            <person name="Fujiwara M."/>
            <person name="Mori M."/>
            <person name="Tomita M."/>
            <person name="Arakawa K."/>
        </authorList>
    </citation>
    <scope>NUCLEOTIDE SEQUENCE [LARGE SCALE GENOMIC DNA]</scope>
</reference>
<dbReference type="AlphaFoldDB" id="A0A4Y2AW40"/>
<gene>
    <name evidence="1" type="ORF">AVEN_100927_1</name>
</gene>
<organism evidence="1 2">
    <name type="scientific">Araneus ventricosus</name>
    <name type="common">Orbweaver spider</name>
    <name type="synonym">Epeira ventricosa</name>
    <dbReference type="NCBI Taxonomy" id="182803"/>
    <lineage>
        <taxon>Eukaryota</taxon>
        <taxon>Metazoa</taxon>
        <taxon>Ecdysozoa</taxon>
        <taxon>Arthropoda</taxon>
        <taxon>Chelicerata</taxon>
        <taxon>Arachnida</taxon>
        <taxon>Araneae</taxon>
        <taxon>Araneomorphae</taxon>
        <taxon>Entelegynae</taxon>
        <taxon>Araneoidea</taxon>
        <taxon>Araneidae</taxon>
        <taxon>Araneus</taxon>
    </lineage>
</organism>